<dbReference type="PANTHER" id="PTHR43796:SF2">
    <property type="entry name" value="CARBOXYNORSPERMIDINE SYNTHASE"/>
    <property type="match status" value="1"/>
</dbReference>
<dbReference type="InterPro" id="IPR036291">
    <property type="entry name" value="NAD(P)-bd_dom_sf"/>
</dbReference>
<evidence type="ECO:0000313" key="2">
    <source>
        <dbReference type="Proteomes" id="UP001211894"/>
    </source>
</evidence>
<accession>A0ABT4X2N9</accession>
<dbReference type="RefSeq" id="WP_271340226.1">
    <property type="nucleotide sequence ID" value="NZ_JAQKAB010000004.1"/>
</dbReference>
<dbReference type="Gene3D" id="3.30.360.10">
    <property type="entry name" value="Dihydrodipicolinate Reductase, domain 2"/>
    <property type="match status" value="1"/>
</dbReference>
<dbReference type="PANTHER" id="PTHR43796">
    <property type="entry name" value="CARBOXYNORSPERMIDINE SYNTHASE"/>
    <property type="match status" value="1"/>
</dbReference>
<dbReference type="Gene3D" id="3.40.50.720">
    <property type="entry name" value="NAD(P)-binding Rossmann-like Domain"/>
    <property type="match status" value="1"/>
</dbReference>
<keyword evidence="2" id="KW-1185">Reference proteome</keyword>
<proteinExistence type="predicted"/>
<comment type="caution">
    <text evidence="1">The sequence shown here is derived from an EMBL/GenBank/DDBJ whole genome shotgun (WGS) entry which is preliminary data.</text>
</comment>
<dbReference type="EMBL" id="JAQKAB010000004">
    <property type="protein sequence ID" value="MDA7026367.1"/>
    <property type="molecule type" value="Genomic_DNA"/>
</dbReference>
<organism evidence="1 2">
    <name type="scientific">Bacillus changyiensis</name>
    <dbReference type="NCBI Taxonomy" id="3004103"/>
    <lineage>
        <taxon>Bacteria</taxon>
        <taxon>Bacillati</taxon>
        <taxon>Bacillota</taxon>
        <taxon>Bacilli</taxon>
        <taxon>Bacillales</taxon>
        <taxon>Bacillaceae</taxon>
        <taxon>Bacillus</taxon>
    </lineage>
</organism>
<dbReference type="SUPFAM" id="SSF51735">
    <property type="entry name" value="NAD(P)-binding Rossmann-fold domains"/>
    <property type="match status" value="1"/>
</dbReference>
<sequence length="353" mass="38825">MIKDQIVVIGGYGHVGGQICQMLGETYPGYIYAAGRNINRAVRFCQETGGNVKPLNLSADWSWLEKTKLVIICIDQNSTALAAACLANGTHYIDISANGSFLNQLKNLNGGLCLGTGIISVGLAPGLTNLLAQEVRKAFDEMSHIDISIMLGLGDTHGKAAIEWTVDHLNTMFTVNENSQNKQVRSFTDGRLVDFGDRLDRRRAYRFPFSDQMTLPHTLGVPSVATRLCFDSKWVTTGLHGLQKIGAMRLLKYPVMRAGLVKMLGSLKMGSSEYAVKVDGNGTKAGRYEEVGVSLYGENESLMTARVAFTVANALYRGHFPNGVFHIDECFELKRVDQSLYLKRKETGEQFVV</sequence>
<evidence type="ECO:0000313" key="1">
    <source>
        <dbReference type="EMBL" id="MDA7026367.1"/>
    </source>
</evidence>
<dbReference type="Proteomes" id="UP001211894">
    <property type="component" value="Unassembled WGS sequence"/>
</dbReference>
<gene>
    <name evidence="1" type="ORF">PJ311_07015</name>
</gene>
<name>A0ABT4X2N9_9BACI</name>
<reference evidence="1 2" key="1">
    <citation type="submission" date="2023-01" db="EMBL/GenBank/DDBJ databases">
        <title>Bacillus changyiensis sp. nov., isolated from a coastal deposit.</title>
        <authorList>
            <person name="Xiao G."/>
            <person name="Lai Q."/>
            <person name="Hu Z."/>
            <person name="Shao Z."/>
        </authorList>
    </citation>
    <scope>NUCLEOTIDE SEQUENCE [LARGE SCALE GENOMIC DNA]</scope>
    <source>
        <strain evidence="1 2">CLL-7-23</strain>
    </source>
</reference>
<protein>
    <submittedName>
        <fullName evidence="1">Saccharopine dehydrogenase</fullName>
    </submittedName>
</protein>